<dbReference type="SUPFAM" id="SSF101447">
    <property type="entry name" value="Formin homology 2 domain (FH2 domain)"/>
    <property type="match status" value="1"/>
</dbReference>
<protein>
    <submittedName>
        <fullName evidence="2">Uncharacterized protein</fullName>
    </submittedName>
</protein>
<feature type="region of interest" description="Disordered" evidence="1">
    <location>
        <begin position="1"/>
        <end position="48"/>
    </location>
</feature>
<sequence>MGDGDLNTRNAVFPAQPGHMPPSPPPPPPPPPPGRVPTPTSTGAKDRVEVPRLKVGGVRVPHNVSLEGTLYTRTKRLSKKAIQAYEKSFTVLRGELEKQEKMAGPTTVRETVIIDHKRRQPIEIQMMNLCKAAYGRRECTISELMTLMISRDASSFDGYSVLLPKRDMDCPKLEDDKINPEKLSIHEKFFRAECQSEALWKAAEYHDKKQELLETLDNLILDSATCHQTIGIVVGNKGLEALVRKARETLKHSGTTFYSRDAALYDYIPLKVLLEPMAQLASRRTKKTYLDFVVEQLVQDNQTTQLMLTMPDQMDRLTTSGQLTGSSQLKTASQIECTNLASRVQAAKTQVELFLTLLETLREKAAESDDPLNIELLKLVEEGQAYQDTWSLNFPKLWAQIDEFMAHWSTVETYLLHQPILCPMKEPDVEIPKTLEERYNNARLHQVPSGFQPCKGQKTSNRLLYLTLGVIGELVRSGWMKMIDELEDGETRAIPKKDLLSDLLQTPSMTTGVTKTTQKSTKSPKTVKSVGVDAKRALKTAYKKPDTTEIDELFSTRSVDTVKTTQPTSAKNTQPINAKNTQSLNTTGTPRPKDDIGDTRGKKKKARPLTDDGLPIFTAEEMGLNKGGDTADCPFDCSCCF</sequence>
<evidence type="ECO:0000313" key="2">
    <source>
        <dbReference type="EMBL" id="PJF20160.1"/>
    </source>
</evidence>
<dbReference type="OrthoDB" id="20835at2759"/>
<comment type="caution">
    <text evidence="2">The sequence shown here is derived from an EMBL/GenBank/DDBJ whole genome shotgun (WGS) entry which is preliminary data.</text>
</comment>
<name>A0A2H9TR47_9FUNG</name>
<organism evidence="2 3">
    <name type="scientific">Paramicrosporidium saccamoebae</name>
    <dbReference type="NCBI Taxonomy" id="1246581"/>
    <lineage>
        <taxon>Eukaryota</taxon>
        <taxon>Fungi</taxon>
        <taxon>Fungi incertae sedis</taxon>
        <taxon>Cryptomycota</taxon>
        <taxon>Cryptomycota incertae sedis</taxon>
        <taxon>Paramicrosporidium</taxon>
    </lineage>
</organism>
<dbReference type="EMBL" id="MTSL01000003">
    <property type="protein sequence ID" value="PJF20160.1"/>
    <property type="molecule type" value="Genomic_DNA"/>
</dbReference>
<dbReference type="PANTHER" id="PTHR34066">
    <property type="entry name" value="GROWTH FACTOR 2"/>
    <property type="match status" value="1"/>
</dbReference>
<gene>
    <name evidence="2" type="ORF">PSACC_00007</name>
</gene>
<dbReference type="PANTHER" id="PTHR34066:SF1">
    <property type="entry name" value="DUF1764 FAMILY PROTEIN"/>
    <property type="match status" value="1"/>
</dbReference>
<evidence type="ECO:0000313" key="3">
    <source>
        <dbReference type="Proteomes" id="UP000240830"/>
    </source>
</evidence>
<keyword evidence="3" id="KW-1185">Reference proteome</keyword>
<feature type="compositionally biased region" description="Basic and acidic residues" evidence="1">
    <location>
        <begin position="591"/>
        <end position="600"/>
    </location>
</feature>
<dbReference type="InterPro" id="IPR013885">
    <property type="entry name" value="DUF1764_euk"/>
</dbReference>
<accession>A0A2H9TR47</accession>
<evidence type="ECO:0000256" key="1">
    <source>
        <dbReference type="SAM" id="MobiDB-lite"/>
    </source>
</evidence>
<feature type="compositionally biased region" description="Polar residues" evidence="1">
    <location>
        <begin position="561"/>
        <end position="589"/>
    </location>
</feature>
<proteinExistence type="predicted"/>
<reference evidence="2 3" key="1">
    <citation type="submission" date="2016-10" db="EMBL/GenBank/DDBJ databases">
        <title>The genome of Paramicrosporidium saccamoebae is the missing link in understanding Cryptomycota and Microsporidia evolution.</title>
        <authorList>
            <person name="Quandt C.A."/>
            <person name="Beaudet D."/>
            <person name="Corsaro D."/>
            <person name="Michel R."/>
            <person name="Corradi N."/>
            <person name="James T."/>
        </authorList>
    </citation>
    <scope>NUCLEOTIDE SEQUENCE [LARGE SCALE GENOMIC DNA]</scope>
    <source>
        <strain evidence="2 3">KSL3</strain>
    </source>
</reference>
<dbReference type="Proteomes" id="UP000240830">
    <property type="component" value="Unassembled WGS sequence"/>
</dbReference>
<feature type="region of interest" description="Disordered" evidence="1">
    <location>
        <begin position="561"/>
        <end position="610"/>
    </location>
</feature>
<dbReference type="AlphaFoldDB" id="A0A2H9TR47"/>
<feature type="compositionally biased region" description="Pro residues" evidence="1">
    <location>
        <begin position="19"/>
        <end position="36"/>
    </location>
</feature>
<dbReference type="Pfam" id="PF08576">
    <property type="entry name" value="DUF1764"/>
    <property type="match status" value="1"/>
</dbReference>